<evidence type="ECO:0000256" key="1">
    <source>
        <dbReference type="ARBA" id="ARBA00023015"/>
    </source>
</evidence>
<proteinExistence type="predicted"/>
<dbReference type="InterPro" id="IPR018060">
    <property type="entry name" value="HTH_AraC"/>
</dbReference>
<dbReference type="PROSITE" id="PS01124">
    <property type="entry name" value="HTH_ARAC_FAMILY_2"/>
    <property type="match status" value="1"/>
</dbReference>
<dbReference type="SMART" id="SM00342">
    <property type="entry name" value="HTH_ARAC"/>
    <property type="match status" value="1"/>
</dbReference>
<protein>
    <submittedName>
        <fullName evidence="5">Transcriptional regulator, AraC family</fullName>
    </submittedName>
</protein>
<dbReference type="PANTHER" id="PTHR43280">
    <property type="entry name" value="ARAC-FAMILY TRANSCRIPTIONAL REGULATOR"/>
    <property type="match status" value="1"/>
</dbReference>
<dbReference type="InterPro" id="IPR037923">
    <property type="entry name" value="HTH-like"/>
</dbReference>
<dbReference type="InterPro" id="IPR009057">
    <property type="entry name" value="Homeodomain-like_sf"/>
</dbReference>
<dbReference type="GO" id="GO:0003700">
    <property type="term" value="F:DNA-binding transcription factor activity"/>
    <property type="evidence" value="ECO:0007669"/>
    <property type="project" value="InterPro"/>
</dbReference>
<dbReference type="AlphaFoldDB" id="F2JL18"/>
<dbReference type="RefSeq" id="WP_013657840.1">
    <property type="nucleotide sequence ID" value="NC_015275.1"/>
</dbReference>
<dbReference type="Pfam" id="PF12833">
    <property type="entry name" value="HTH_18"/>
    <property type="match status" value="1"/>
</dbReference>
<sequence length="274" mass="32069">MTQEILYVCEEIHPTITKKFLQSPVHVHDHPELSIILSGEAVYSIKDKTYIIRKGELVLFNPNVSHSVYLSPQTQYKDLHIGYSKLTESVMDYFEKTGNDFIILKLSSEKKYFYSLCEELLQEYRLRKKDCRTMIHALATQLLVLIYRELVKEGVAPSEHLCNMGYPDKRKVVEFITHYINENYMNEISLDMFAKDMYLSQVYISKIFKEETGSSPINYLIKTRLSKAKELLEEQDLPIKVVSGQVGYEDAYHFSKLFKKYYGYAPSALKRHKN</sequence>
<dbReference type="Pfam" id="PF02311">
    <property type="entry name" value="AraC_binding"/>
    <property type="match status" value="1"/>
</dbReference>
<keyword evidence="2" id="KW-0238">DNA-binding</keyword>
<name>F2JL18_CELLD</name>
<gene>
    <name evidence="5" type="ordered locus">Clole_2861</name>
</gene>
<evidence type="ECO:0000313" key="6">
    <source>
        <dbReference type="Proteomes" id="UP000008467"/>
    </source>
</evidence>
<organism evidence="5 6">
    <name type="scientific">Cellulosilyticum lentocellum (strain ATCC 49066 / DSM 5427 / NCIMB 11756 / RHM5)</name>
    <name type="common">Clostridium lentocellum</name>
    <dbReference type="NCBI Taxonomy" id="642492"/>
    <lineage>
        <taxon>Bacteria</taxon>
        <taxon>Bacillati</taxon>
        <taxon>Bacillota</taxon>
        <taxon>Clostridia</taxon>
        <taxon>Lachnospirales</taxon>
        <taxon>Cellulosilyticaceae</taxon>
        <taxon>Cellulosilyticum</taxon>
    </lineage>
</organism>
<evidence type="ECO:0000256" key="2">
    <source>
        <dbReference type="ARBA" id="ARBA00023125"/>
    </source>
</evidence>
<dbReference type="Proteomes" id="UP000008467">
    <property type="component" value="Chromosome"/>
</dbReference>
<evidence type="ECO:0000313" key="5">
    <source>
        <dbReference type="EMBL" id="ADZ84559.1"/>
    </source>
</evidence>
<keyword evidence="6" id="KW-1185">Reference proteome</keyword>
<dbReference type="HOGENOM" id="CLU_000445_88_6_9"/>
<evidence type="ECO:0000259" key="4">
    <source>
        <dbReference type="PROSITE" id="PS01124"/>
    </source>
</evidence>
<dbReference type="Gene3D" id="2.60.120.10">
    <property type="entry name" value="Jelly Rolls"/>
    <property type="match status" value="1"/>
</dbReference>
<dbReference type="PANTHER" id="PTHR43280:SF28">
    <property type="entry name" value="HTH-TYPE TRANSCRIPTIONAL ACTIVATOR RHAS"/>
    <property type="match status" value="1"/>
</dbReference>
<keyword evidence="3" id="KW-0804">Transcription</keyword>
<feature type="domain" description="HTH araC/xylS-type" evidence="4">
    <location>
        <begin position="174"/>
        <end position="272"/>
    </location>
</feature>
<dbReference type="InterPro" id="IPR003313">
    <property type="entry name" value="AraC-bd"/>
</dbReference>
<dbReference type="SUPFAM" id="SSF51215">
    <property type="entry name" value="Regulatory protein AraC"/>
    <property type="match status" value="1"/>
</dbReference>
<dbReference type="eggNOG" id="COG2207">
    <property type="taxonomic scope" value="Bacteria"/>
</dbReference>
<dbReference type="InterPro" id="IPR014710">
    <property type="entry name" value="RmlC-like_jellyroll"/>
</dbReference>
<dbReference type="EMBL" id="CP002582">
    <property type="protein sequence ID" value="ADZ84559.1"/>
    <property type="molecule type" value="Genomic_DNA"/>
</dbReference>
<evidence type="ECO:0000256" key="3">
    <source>
        <dbReference type="ARBA" id="ARBA00023163"/>
    </source>
</evidence>
<dbReference type="STRING" id="642492.Clole_2861"/>
<keyword evidence="1" id="KW-0805">Transcription regulation</keyword>
<dbReference type="KEGG" id="cle:Clole_2861"/>
<accession>F2JL18</accession>
<dbReference type="GO" id="GO:0043565">
    <property type="term" value="F:sequence-specific DNA binding"/>
    <property type="evidence" value="ECO:0007669"/>
    <property type="project" value="InterPro"/>
</dbReference>
<dbReference type="Gene3D" id="1.10.10.60">
    <property type="entry name" value="Homeodomain-like"/>
    <property type="match status" value="2"/>
</dbReference>
<reference evidence="5 6" key="1">
    <citation type="journal article" date="2011" name="J. Bacteriol.">
        <title>Complete genome sequence of the cellulose-degrading bacterium Cellulosilyticum lentocellum.</title>
        <authorList>
            <consortium name="US DOE Joint Genome Institute"/>
            <person name="Miller D.A."/>
            <person name="Suen G."/>
            <person name="Bruce D."/>
            <person name="Copeland A."/>
            <person name="Cheng J.F."/>
            <person name="Detter C."/>
            <person name="Goodwin L.A."/>
            <person name="Han C.S."/>
            <person name="Hauser L.J."/>
            <person name="Land M.L."/>
            <person name="Lapidus A."/>
            <person name="Lucas S."/>
            <person name="Meincke L."/>
            <person name="Pitluck S."/>
            <person name="Tapia R."/>
            <person name="Teshima H."/>
            <person name="Woyke T."/>
            <person name="Fox B.G."/>
            <person name="Angert E.R."/>
            <person name="Currie C.R."/>
        </authorList>
    </citation>
    <scope>NUCLEOTIDE SEQUENCE [LARGE SCALE GENOMIC DNA]</scope>
    <source>
        <strain evidence="6">ATCC 49066 / DSM 5427 / NCIMB 11756 / RHM5</strain>
    </source>
</reference>
<dbReference type="SUPFAM" id="SSF46689">
    <property type="entry name" value="Homeodomain-like"/>
    <property type="match status" value="2"/>
</dbReference>